<dbReference type="AlphaFoldDB" id="A0A097SQS5"/>
<geneLocation type="plasmid" evidence="2">
    <name>pNSL1</name>
</geneLocation>
<protein>
    <recommendedName>
        <fullName evidence="1">Transposase IS701-like DDE domain-containing protein</fullName>
    </recommendedName>
</protein>
<feature type="domain" description="Transposase IS701-like DDE" evidence="1">
    <location>
        <begin position="19"/>
        <end position="234"/>
    </location>
</feature>
<dbReference type="InterPro" id="IPR038721">
    <property type="entry name" value="IS701-like_DDE_dom"/>
</dbReference>
<dbReference type="Pfam" id="PF13546">
    <property type="entry name" value="DDE_5"/>
    <property type="match status" value="1"/>
</dbReference>
<reference evidence="2" key="1">
    <citation type="submission" date="2014-03" db="EMBL/GenBank/DDBJ databases">
        <authorList>
            <person name="Zhang G."/>
            <person name="Zhu L."/>
            <person name="Fang P."/>
        </authorList>
    </citation>
    <scope>NUCLEOTIDE SEQUENCE</scope>
    <source>
        <strain evidence="2">NS1</strain>
        <plasmid evidence="2">pNSL1</plasmid>
    </source>
</reference>
<sequence length="242" mass="26973">MQSEVLEWSAGFTAFCSRFAHRFSRVESRRRMVAYVRGLLAEVERKNGWTLAEAAGDTGPEGMQRLLNFYAWDCDGLRDDVRDVVVEAIGDKASGVLIVDKTGFLKKGNRSAGVARQYSGTAGRIENSQVGVFLAYASGRGRALIDRELYLPRAWTEGRQRCRDAGIDDDIGFATKPELAQSMIERALDAGIPFGWVTADEAYGQVAGCGCGSNRAGWRTYWRCRKRRWWYRCSYASAAPTP</sequence>
<dbReference type="PANTHER" id="PTHR33627:SF1">
    <property type="entry name" value="TRANSPOSASE"/>
    <property type="match status" value="1"/>
</dbReference>
<gene>
    <name evidence="2" type="ORF">LRS1606.459</name>
</gene>
<dbReference type="InterPro" id="IPR039365">
    <property type="entry name" value="IS701-like"/>
</dbReference>
<organism evidence="2">
    <name type="scientific">Rhodococcus sp. NS1</name>
    <dbReference type="NCBI Taxonomy" id="402236"/>
    <lineage>
        <taxon>Bacteria</taxon>
        <taxon>Bacillati</taxon>
        <taxon>Actinomycetota</taxon>
        <taxon>Actinomycetes</taxon>
        <taxon>Mycobacteriales</taxon>
        <taxon>Nocardiaceae</taxon>
        <taxon>Rhodococcus</taxon>
    </lineage>
</organism>
<dbReference type="EMBL" id="KJ605395">
    <property type="protein sequence ID" value="AIU93893.1"/>
    <property type="molecule type" value="Genomic_DNA"/>
</dbReference>
<dbReference type="NCBIfam" id="NF033540">
    <property type="entry name" value="transpos_IS701"/>
    <property type="match status" value="1"/>
</dbReference>
<name>A0A097SQS5_9NOCA</name>
<accession>A0A097SQS5</accession>
<dbReference type="PANTHER" id="PTHR33627">
    <property type="entry name" value="TRANSPOSASE"/>
    <property type="match status" value="1"/>
</dbReference>
<keyword evidence="2" id="KW-0614">Plasmid</keyword>
<evidence type="ECO:0000259" key="1">
    <source>
        <dbReference type="Pfam" id="PF13546"/>
    </source>
</evidence>
<evidence type="ECO:0000313" key="2">
    <source>
        <dbReference type="EMBL" id="AIU93893.1"/>
    </source>
</evidence>
<proteinExistence type="predicted"/>